<evidence type="ECO:0000313" key="2">
    <source>
        <dbReference type="EMBL" id="HDQ99206.1"/>
    </source>
</evidence>
<sequence>MTTTTDQTNPLSGDALFGTLVWRISVEARAFLGEQLHPEMEKLEPRLDLAAHAIDTLQMLRDRTEGHRSEAETELLDGVLYQLRLDHVAARKQLEAGDKPAEAGEPPTADAAGKDEPTKNEDADK</sequence>
<gene>
    <name evidence="2" type="ORF">ENN51_02825</name>
</gene>
<feature type="compositionally biased region" description="Basic and acidic residues" evidence="1">
    <location>
        <begin position="92"/>
        <end position="102"/>
    </location>
</feature>
<feature type="region of interest" description="Disordered" evidence="1">
    <location>
        <begin position="92"/>
        <end position="125"/>
    </location>
</feature>
<accession>A0A7V0T5A4</accession>
<organism evidence="2">
    <name type="scientific">candidate division WOR-3 bacterium</name>
    <dbReference type="NCBI Taxonomy" id="2052148"/>
    <lineage>
        <taxon>Bacteria</taxon>
        <taxon>Bacteria division WOR-3</taxon>
    </lineage>
</organism>
<feature type="compositionally biased region" description="Basic and acidic residues" evidence="1">
    <location>
        <begin position="112"/>
        <end position="125"/>
    </location>
</feature>
<comment type="caution">
    <text evidence="2">The sequence shown here is derived from an EMBL/GenBank/DDBJ whole genome shotgun (WGS) entry which is preliminary data.</text>
</comment>
<dbReference type="Proteomes" id="UP000885672">
    <property type="component" value="Unassembled WGS sequence"/>
</dbReference>
<dbReference type="EMBL" id="DSBX01000111">
    <property type="protein sequence ID" value="HDQ99206.1"/>
    <property type="molecule type" value="Genomic_DNA"/>
</dbReference>
<name>A0A7V0T5A4_UNCW3</name>
<reference evidence="2" key="1">
    <citation type="journal article" date="2020" name="mSystems">
        <title>Genome- and Community-Level Interaction Insights into Carbon Utilization and Element Cycling Functions of Hydrothermarchaeota in Hydrothermal Sediment.</title>
        <authorList>
            <person name="Zhou Z."/>
            <person name="Liu Y."/>
            <person name="Xu W."/>
            <person name="Pan J."/>
            <person name="Luo Z.H."/>
            <person name="Li M."/>
        </authorList>
    </citation>
    <scope>NUCLEOTIDE SEQUENCE [LARGE SCALE GENOMIC DNA]</scope>
    <source>
        <strain evidence="2">SpSt-1182</strain>
    </source>
</reference>
<dbReference type="InterPro" id="IPR014995">
    <property type="entry name" value="DUF1844"/>
</dbReference>
<proteinExistence type="predicted"/>
<protein>
    <submittedName>
        <fullName evidence="2">DUF1844 domain-containing protein</fullName>
    </submittedName>
</protein>
<evidence type="ECO:0000256" key="1">
    <source>
        <dbReference type="SAM" id="MobiDB-lite"/>
    </source>
</evidence>
<dbReference type="AlphaFoldDB" id="A0A7V0T5A4"/>
<dbReference type="Pfam" id="PF08899">
    <property type="entry name" value="DUF1844"/>
    <property type="match status" value="1"/>
</dbReference>